<evidence type="ECO:0000256" key="7">
    <source>
        <dbReference type="PIRSR" id="PIRSR000446-1"/>
    </source>
</evidence>
<dbReference type="InterPro" id="IPR016035">
    <property type="entry name" value="Acyl_Trfase/lysoPLipase"/>
</dbReference>
<dbReference type="SUPFAM" id="SSF55048">
    <property type="entry name" value="Probable ACP-binding domain of malonyl-CoA ACP transacylase"/>
    <property type="match status" value="1"/>
</dbReference>
<evidence type="ECO:0000256" key="2">
    <source>
        <dbReference type="ARBA" id="ARBA00018953"/>
    </source>
</evidence>
<dbReference type="GeneID" id="64060392"/>
<dbReference type="GO" id="GO:0006633">
    <property type="term" value="P:fatty acid biosynthetic process"/>
    <property type="evidence" value="ECO:0007669"/>
    <property type="project" value="TreeGrafter"/>
</dbReference>
<dbReference type="Gene3D" id="3.30.70.250">
    <property type="entry name" value="Malonyl-CoA ACP transacylase, ACP-binding"/>
    <property type="match status" value="1"/>
</dbReference>
<name>S3CCK1_9BURK</name>
<accession>S3CCK1</accession>
<dbReference type="GO" id="GO:0005829">
    <property type="term" value="C:cytosol"/>
    <property type="evidence" value="ECO:0007669"/>
    <property type="project" value="TreeGrafter"/>
</dbReference>
<dbReference type="EC" id="2.3.1.39" evidence="1 6"/>
<dbReference type="InterPro" id="IPR004410">
    <property type="entry name" value="Malonyl_CoA-ACP_transAc_FabD"/>
</dbReference>
<dbReference type="NCBIfam" id="TIGR00128">
    <property type="entry name" value="fabD"/>
    <property type="match status" value="1"/>
</dbReference>
<evidence type="ECO:0000256" key="4">
    <source>
        <dbReference type="ARBA" id="ARBA00023315"/>
    </source>
</evidence>
<evidence type="ECO:0000256" key="1">
    <source>
        <dbReference type="ARBA" id="ARBA00013258"/>
    </source>
</evidence>
<evidence type="ECO:0000256" key="5">
    <source>
        <dbReference type="ARBA" id="ARBA00048462"/>
    </source>
</evidence>
<gene>
    <name evidence="9" type="ORF">HMPREF1476_01821</name>
</gene>
<dbReference type="PATRIC" id="fig|1203554.3.peg.1906"/>
<keyword evidence="3 6" id="KW-0808">Transferase</keyword>
<dbReference type="SMART" id="SM00827">
    <property type="entry name" value="PKS_AT"/>
    <property type="match status" value="1"/>
</dbReference>
<feature type="active site" evidence="7">
    <location>
        <position position="199"/>
    </location>
</feature>
<dbReference type="PANTHER" id="PTHR42681">
    <property type="entry name" value="MALONYL-COA-ACYL CARRIER PROTEIN TRANSACYLASE, MITOCHONDRIAL"/>
    <property type="match status" value="1"/>
</dbReference>
<dbReference type="AlphaFoldDB" id="S3CCK1"/>
<comment type="caution">
    <text evidence="9">The sequence shown here is derived from an EMBL/GenBank/DDBJ whole genome shotgun (WGS) entry which is preliminary data.</text>
</comment>
<protein>
    <recommendedName>
        <fullName evidence="2 6">Malonyl CoA-acyl carrier protein transacylase</fullName>
        <ecNumber evidence="1 6">2.3.1.39</ecNumber>
    </recommendedName>
</protein>
<organism evidence="9 10">
    <name type="scientific">Sutterella wadsworthensis HGA0223</name>
    <dbReference type="NCBI Taxonomy" id="1203554"/>
    <lineage>
        <taxon>Bacteria</taxon>
        <taxon>Pseudomonadati</taxon>
        <taxon>Pseudomonadota</taxon>
        <taxon>Betaproteobacteria</taxon>
        <taxon>Burkholderiales</taxon>
        <taxon>Sutterellaceae</taxon>
        <taxon>Sutterella</taxon>
    </lineage>
</organism>
<dbReference type="Pfam" id="PF00698">
    <property type="entry name" value="Acyl_transf_1"/>
    <property type="match status" value="1"/>
</dbReference>
<dbReference type="PIRSF" id="PIRSF000446">
    <property type="entry name" value="Mct"/>
    <property type="match status" value="1"/>
</dbReference>
<proteinExistence type="inferred from homology"/>
<evidence type="ECO:0000256" key="3">
    <source>
        <dbReference type="ARBA" id="ARBA00022679"/>
    </source>
</evidence>
<sequence length="310" mass="31974">MRIAFVFPGQGSQSVGMLSGFADNAVVADYMARANAALGEDLVKLIAEGPAEVLSLTVNTQPALLAASAAFYEAWIAAGGRRPDVMAGHSLGEYSALTSAGTFAFEDAVKLVRFRAQAMQEAVPVGVGGMAAVIGLDDEAVIEACREASAVGPVEPVNFNSPGQVVIAGRSDGLAKAVELLKARGCRRAIPLAVSGPFHSSLLAPAGERLAKHLAEVKVSAPSVPVYANVTAQLHTTPDEIRALLAQQVSSAVQWTKIVKAMEASGVTDIVECGPGKVLTGLVKRIAPEIRLHGISSEATLEATLEALAA</sequence>
<dbReference type="GO" id="GO:0004314">
    <property type="term" value="F:[acyl-carrier-protein] S-malonyltransferase activity"/>
    <property type="evidence" value="ECO:0007669"/>
    <property type="project" value="UniProtKB-EC"/>
</dbReference>
<reference evidence="9 10" key="1">
    <citation type="submission" date="2013-04" db="EMBL/GenBank/DDBJ databases">
        <title>The Genome Sequence of Sutterella wadsworthensis HGA0223.</title>
        <authorList>
            <consortium name="The Broad Institute Genomics Platform"/>
            <person name="Earl A."/>
            <person name="Ward D."/>
            <person name="Feldgarden M."/>
            <person name="Gevers D."/>
            <person name="Schmidt T.M."/>
            <person name="Dover J."/>
            <person name="Dai D."/>
            <person name="Walker B."/>
            <person name="Young S."/>
            <person name="Zeng Q."/>
            <person name="Gargeya S."/>
            <person name="Fitzgerald M."/>
            <person name="Haas B."/>
            <person name="Abouelleil A."/>
            <person name="Allen A.W."/>
            <person name="Alvarado L."/>
            <person name="Arachchi H.M."/>
            <person name="Berlin A.M."/>
            <person name="Chapman S.B."/>
            <person name="Gainer-Dewar J."/>
            <person name="Goldberg J."/>
            <person name="Griggs A."/>
            <person name="Gujja S."/>
            <person name="Hansen M."/>
            <person name="Howarth C."/>
            <person name="Imamovic A."/>
            <person name="Ireland A."/>
            <person name="Larimer J."/>
            <person name="McCowan C."/>
            <person name="Murphy C."/>
            <person name="Pearson M."/>
            <person name="Poon T.W."/>
            <person name="Priest M."/>
            <person name="Roberts A."/>
            <person name="Saif S."/>
            <person name="Shea T."/>
            <person name="Sisk P."/>
            <person name="Sykes S."/>
            <person name="Wortman J."/>
            <person name="Nusbaum C."/>
            <person name="Birren B."/>
        </authorList>
    </citation>
    <scope>NUCLEOTIDE SEQUENCE [LARGE SCALE GENOMIC DNA]</scope>
    <source>
        <strain evidence="9 10">HGA0223</strain>
    </source>
</reference>
<dbReference type="InterPro" id="IPR014043">
    <property type="entry name" value="Acyl_transferase_dom"/>
</dbReference>
<feature type="active site" evidence="7">
    <location>
        <position position="90"/>
    </location>
</feature>
<dbReference type="EMBL" id="ATCF01000026">
    <property type="protein sequence ID" value="EPD98274.1"/>
    <property type="molecule type" value="Genomic_DNA"/>
</dbReference>
<dbReference type="InterPro" id="IPR024925">
    <property type="entry name" value="Malonyl_CoA-ACP_transAc"/>
</dbReference>
<comment type="similarity">
    <text evidence="6">Belongs to the fabD family.</text>
</comment>
<comment type="catalytic activity">
    <reaction evidence="5 6">
        <text>holo-[ACP] + malonyl-CoA = malonyl-[ACP] + CoA</text>
        <dbReference type="Rhea" id="RHEA:41792"/>
        <dbReference type="Rhea" id="RHEA-COMP:9623"/>
        <dbReference type="Rhea" id="RHEA-COMP:9685"/>
        <dbReference type="ChEBI" id="CHEBI:57287"/>
        <dbReference type="ChEBI" id="CHEBI:57384"/>
        <dbReference type="ChEBI" id="CHEBI:64479"/>
        <dbReference type="ChEBI" id="CHEBI:78449"/>
        <dbReference type="EC" id="2.3.1.39"/>
    </reaction>
</comment>
<dbReference type="Gene3D" id="3.40.366.10">
    <property type="entry name" value="Malonyl-Coenzyme A Acyl Carrier Protein, domain 2"/>
    <property type="match status" value="1"/>
</dbReference>
<dbReference type="RefSeq" id="WP_005430445.1">
    <property type="nucleotide sequence ID" value="NZ_KE150480.1"/>
</dbReference>
<dbReference type="STRING" id="1203554.HMPREF1476_01821"/>
<dbReference type="FunFam" id="3.30.70.250:FF:000001">
    <property type="entry name" value="Malonyl CoA-acyl carrier protein transacylase"/>
    <property type="match status" value="1"/>
</dbReference>
<evidence type="ECO:0000313" key="9">
    <source>
        <dbReference type="EMBL" id="EPD98274.1"/>
    </source>
</evidence>
<dbReference type="HOGENOM" id="CLU_030558_0_1_4"/>
<dbReference type="InterPro" id="IPR016036">
    <property type="entry name" value="Malonyl_transacylase_ACP-bd"/>
</dbReference>
<dbReference type="PANTHER" id="PTHR42681:SF1">
    <property type="entry name" value="MALONYL-COA-ACYL CARRIER PROTEIN TRANSACYLASE, MITOCHONDRIAL"/>
    <property type="match status" value="1"/>
</dbReference>
<dbReference type="eggNOG" id="COG0331">
    <property type="taxonomic scope" value="Bacteria"/>
</dbReference>
<dbReference type="InterPro" id="IPR001227">
    <property type="entry name" value="Ac_transferase_dom_sf"/>
</dbReference>
<evidence type="ECO:0000259" key="8">
    <source>
        <dbReference type="SMART" id="SM00827"/>
    </source>
</evidence>
<dbReference type="Proteomes" id="UP000014400">
    <property type="component" value="Unassembled WGS sequence"/>
</dbReference>
<evidence type="ECO:0000313" key="10">
    <source>
        <dbReference type="Proteomes" id="UP000014400"/>
    </source>
</evidence>
<evidence type="ECO:0000256" key="6">
    <source>
        <dbReference type="PIRNR" id="PIRNR000446"/>
    </source>
</evidence>
<keyword evidence="10" id="KW-1185">Reference proteome</keyword>
<dbReference type="SUPFAM" id="SSF52151">
    <property type="entry name" value="FabD/lysophospholipase-like"/>
    <property type="match status" value="1"/>
</dbReference>
<feature type="domain" description="Malonyl-CoA:ACP transacylase (MAT)" evidence="8">
    <location>
        <begin position="6"/>
        <end position="310"/>
    </location>
</feature>
<dbReference type="InterPro" id="IPR050858">
    <property type="entry name" value="Mal-CoA-ACP_Trans/PKS_FabD"/>
</dbReference>
<keyword evidence="4 6" id="KW-0012">Acyltransferase</keyword>